<keyword evidence="15" id="KW-1185">Reference proteome</keyword>
<evidence type="ECO:0000256" key="10">
    <source>
        <dbReference type="PROSITE-ProRule" id="PRU00169"/>
    </source>
</evidence>
<name>A0A229P4K3_9BACL</name>
<evidence type="ECO:0000256" key="3">
    <source>
        <dbReference type="ARBA" id="ARBA00022553"/>
    </source>
</evidence>
<keyword evidence="2" id="KW-0963">Cytoplasm</keyword>
<evidence type="ECO:0000259" key="12">
    <source>
        <dbReference type="PROSITE" id="PS50110"/>
    </source>
</evidence>
<dbReference type="GO" id="GO:0045893">
    <property type="term" value="P:positive regulation of DNA-templated transcription"/>
    <property type="evidence" value="ECO:0007669"/>
    <property type="project" value="UniProtKB-ARBA"/>
</dbReference>
<evidence type="ECO:0000256" key="2">
    <source>
        <dbReference type="ARBA" id="ARBA00022490"/>
    </source>
</evidence>
<feature type="DNA-binding region" description="OmpR/PhoB-type" evidence="11">
    <location>
        <begin position="132"/>
        <end position="232"/>
    </location>
</feature>
<dbReference type="PROSITE" id="PS51755">
    <property type="entry name" value="OMPR_PHOB"/>
    <property type="match status" value="1"/>
</dbReference>
<feature type="domain" description="OmpR/PhoB-type" evidence="13">
    <location>
        <begin position="132"/>
        <end position="232"/>
    </location>
</feature>
<dbReference type="Pfam" id="PF00072">
    <property type="entry name" value="Response_reg"/>
    <property type="match status" value="1"/>
</dbReference>
<evidence type="ECO:0000256" key="11">
    <source>
        <dbReference type="PROSITE-ProRule" id="PRU01091"/>
    </source>
</evidence>
<proteinExistence type="predicted"/>
<dbReference type="Pfam" id="PF00486">
    <property type="entry name" value="Trans_reg_C"/>
    <property type="match status" value="1"/>
</dbReference>
<dbReference type="InterPro" id="IPR001789">
    <property type="entry name" value="Sig_transdc_resp-reg_receiver"/>
</dbReference>
<dbReference type="InterPro" id="IPR036388">
    <property type="entry name" value="WH-like_DNA-bd_sf"/>
</dbReference>
<sequence length="242" mass="27017">MSEAHKGARILLIEDEPQIRKLLKVTLQAHQYDLLESGTGSDGLLQASMNHPDLILLDLGLPDGPGLEVLKRIRQWSPVPVIVLTAKDREEDKIEALDSGADDYVTKPFSMGELVARIRVALRHAVGTASTEPVLRFGELTIDLAQRLVERSGNRIKLTPTEYDLLKTLALNAGKVMTQKQLLRQVWGSAHLETEGHYLRIYVGHLRKKLDDHPADPIYIATEPGIGYRFLLGEGRDAHDNR</sequence>
<dbReference type="InterPro" id="IPR011006">
    <property type="entry name" value="CheY-like_superfamily"/>
</dbReference>
<dbReference type="SMART" id="SM00862">
    <property type="entry name" value="Trans_reg_C"/>
    <property type="match status" value="1"/>
</dbReference>
<comment type="function">
    <text evidence="8">Member of the two-component regulatory system KdpD/KdpE involved in the regulation of the kdp operon. Upon phosphorylation by KdpD, functions as a transcription regulator by direct binding to promoter regions of target genes to positively regulate their expression.</text>
</comment>
<evidence type="ECO:0000313" key="14">
    <source>
        <dbReference type="EMBL" id="OXM16789.1"/>
    </source>
</evidence>
<dbReference type="Gene3D" id="1.10.10.10">
    <property type="entry name" value="Winged helix-like DNA-binding domain superfamily/Winged helix DNA-binding domain"/>
    <property type="match status" value="1"/>
</dbReference>
<dbReference type="InterPro" id="IPR039420">
    <property type="entry name" value="WalR-like"/>
</dbReference>
<dbReference type="FunFam" id="3.40.50.2300:FF:000021">
    <property type="entry name" value="Two-component system response regulator KdpE"/>
    <property type="match status" value="1"/>
</dbReference>
<dbReference type="PROSITE" id="PS50110">
    <property type="entry name" value="RESPONSE_REGULATORY"/>
    <property type="match status" value="1"/>
</dbReference>
<evidence type="ECO:0000256" key="7">
    <source>
        <dbReference type="ARBA" id="ARBA00023163"/>
    </source>
</evidence>
<dbReference type="InterPro" id="IPR001867">
    <property type="entry name" value="OmpR/PhoB-type_DNA-bd"/>
</dbReference>
<dbReference type="CDD" id="cd00383">
    <property type="entry name" value="trans_reg_C"/>
    <property type="match status" value="1"/>
</dbReference>
<feature type="modified residue" description="4-aspartylphosphate" evidence="10">
    <location>
        <position position="58"/>
    </location>
</feature>
<dbReference type="PANTHER" id="PTHR48111">
    <property type="entry name" value="REGULATOR OF RPOS"/>
    <property type="match status" value="1"/>
</dbReference>
<evidence type="ECO:0000256" key="5">
    <source>
        <dbReference type="ARBA" id="ARBA00023015"/>
    </source>
</evidence>
<evidence type="ECO:0000313" key="15">
    <source>
        <dbReference type="Proteomes" id="UP000215145"/>
    </source>
</evidence>
<organism evidence="14 15">
    <name type="scientific">Paenibacillus herberti</name>
    <dbReference type="NCBI Taxonomy" id="1619309"/>
    <lineage>
        <taxon>Bacteria</taxon>
        <taxon>Bacillati</taxon>
        <taxon>Bacillota</taxon>
        <taxon>Bacilli</taxon>
        <taxon>Bacillales</taxon>
        <taxon>Paenibacillaceae</taxon>
        <taxon>Paenibacillus</taxon>
    </lineage>
</organism>
<dbReference type="FunFam" id="1.10.10.10:FF:000210">
    <property type="entry name" value="Winged-helix transcriptional response regulator KdpE"/>
    <property type="match status" value="1"/>
</dbReference>
<keyword evidence="5" id="KW-0805">Transcription regulation</keyword>
<dbReference type="GO" id="GO:0032993">
    <property type="term" value="C:protein-DNA complex"/>
    <property type="evidence" value="ECO:0007669"/>
    <property type="project" value="TreeGrafter"/>
</dbReference>
<dbReference type="EMBL" id="NMUQ01000001">
    <property type="protein sequence ID" value="OXM16789.1"/>
    <property type="molecule type" value="Genomic_DNA"/>
</dbReference>
<dbReference type="GO" id="GO:0005829">
    <property type="term" value="C:cytosol"/>
    <property type="evidence" value="ECO:0007669"/>
    <property type="project" value="TreeGrafter"/>
</dbReference>
<gene>
    <name evidence="14" type="ORF">CGZ75_09075</name>
</gene>
<dbReference type="GO" id="GO:0000156">
    <property type="term" value="F:phosphorelay response regulator activity"/>
    <property type="evidence" value="ECO:0007669"/>
    <property type="project" value="TreeGrafter"/>
</dbReference>
<evidence type="ECO:0000256" key="1">
    <source>
        <dbReference type="ARBA" id="ARBA00004496"/>
    </source>
</evidence>
<dbReference type="GO" id="GO:0042802">
    <property type="term" value="F:identical protein binding"/>
    <property type="evidence" value="ECO:0007669"/>
    <property type="project" value="UniProtKB-ARBA"/>
</dbReference>
<dbReference type="AlphaFoldDB" id="A0A229P4K3"/>
<dbReference type="OrthoDB" id="9802426at2"/>
<evidence type="ECO:0000259" key="13">
    <source>
        <dbReference type="PROSITE" id="PS51755"/>
    </source>
</evidence>
<evidence type="ECO:0000256" key="9">
    <source>
        <dbReference type="ARBA" id="ARBA00074083"/>
    </source>
</evidence>
<dbReference type="Gene3D" id="6.10.250.690">
    <property type="match status" value="1"/>
</dbReference>
<keyword evidence="7" id="KW-0804">Transcription</keyword>
<keyword evidence="3 10" id="KW-0597">Phosphoprotein</keyword>
<evidence type="ECO:0000256" key="8">
    <source>
        <dbReference type="ARBA" id="ARBA00057085"/>
    </source>
</evidence>
<accession>A0A229P4K3</accession>
<dbReference type="Gene3D" id="3.40.50.2300">
    <property type="match status" value="1"/>
</dbReference>
<evidence type="ECO:0000256" key="6">
    <source>
        <dbReference type="ARBA" id="ARBA00023125"/>
    </source>
</evidence>
<dbReference type="CDD" id="cd17620">
    <property type="entry name" value="REC_OmpR_KdpE-like"/>
    <property type="match status" value="1"/>
</dbReference>
<dbReference type="GO" id="GO:0000987">
    <property type="term" value="F:cis-regulatory region sequence-specific DNA binding"/>
    <property type="evidence" value="ECO:0007669"/>
    <property type="project" value="UniProtKB-ARBA"/>
</dbReference>
<reference evidence="14 15" key="1">
    <citation type="submission" date="2017-07" db="EMBL/GenBank/DDBJ databases">
        <title>Paenibacillus herberti R33 genome sequencing and assembly.</title>
        <authorList>
            <person name="Su W."/>
        </authorList>
    </citation>
    <scope>NUCLEOTIDE SEQUENCE [LARGE SCALE GENOMIC DNA]</scope>
    <source>
        <strain evidence="14 15">R33</strain>
    </source>
</reference>
<evidence type="ECO:0000256" key="4">
    <source>
        <dbReference type="ARBA" id="ARBA00023012"/>
    </source>
</evidence>
<dbReference type="RefSeq" id="WP_089523871.1">
    <property type="nucleotide sequence ID" value="NZ_NMUQ01000001.1"/>
</dbReference>
<keyword evidence="4" id="KW-0902">Two-component regulatory system</keyword>
<comment type="caution">
    <text evidence="14">The sequence shown here is derived from an EMBL/GenBank/DDBJ whole genome shotgun (WGS) entry which is preliminary data.</text>
</comment>
<dbReference type="SUPFAM" id="SSF52172">
    <property type="entry name" value="CheY-like"/>
    <property type="match status" value="1"/>
</dbReference>
<dbReference type="Proteomes" id="UP000215145">
    <property type="component" value="Unassembled WGS sequence"/>
</dbReference>
<keyword evidence="6 11" id="KW-0238">DNA-binding</keyword>
<dbReference type="PANTHER" id="PTHR48111:SF50">
    <property type="entry name" value="KDP OPERON TRANSCRIPTIONAL REGULATORY PROTEIN KDPE"/>
    <property type="match status" value="1"/>
</dbReference>
<dbReference type="SMART" id="SM00448">
    <property type="entry name" value="REC"/>
    <property type="match status" value="1"/>
</dbReference>
<feature type="domain" description="Response regulatory" evidence="12">
    <location>
        <begin position="9"/>
        <end position="122"/>
    </location>
</feature>
<protein>
    <recommendedName>
        <fullName evidence="9">Transcriptional regulatory protein KdpE</fullName>
    </recommendedName>
</protein>
<comment type="subcellular location">
    <subcellularLocation>
        <location evidence="1">Cytoplasm</location>
    </subcellularLocation>
</comment>